<evidence type="ECO:0000313" key="2">
    <source>
        <dbReference type="Proteomes" id="UP000548476"/>
    </source>
</evidence>
<name>A0A841FDK9_9ACTN</name>
<dbReference type="AlphaFoldDB" id="A0A841FDK9"/>
<evidence type="ECO:0000313" key="1">
    <source>
        <dbReference type="EMBL" id="MBB6034366.1"/>
    </source>
</evidence>
<proteinExistence type="predicted"/>
<keyword evidence="2" id="KW-1185">Reference proteome</keyword>
<sequence>MSAFSPVPLPVCDGTPGDPAVVSDGVTAWARSAPLRALVEEFGGRPDDAPTGEALARLEDFSAEHWDFRDGRERTEARRHAFEPGTAALILDAARALGLLSARPPRYRDYTQVLVLGGMIRACLVRTRHAAELLDGGVTAGRITAVGGFRPLTPAEHATGADLGLPECRFEVDALELGVRQAFGATSHDEVEEGGDPAADPNRAWRVTTYHLPDTTPAHVVAAPSSAPALRRANTADTCRYWADEVVKLGPRDRVLVVTSTTYVPFQHADAVATIGLPYGCAVDTVGVDLTGHPDARFRQVHAPDQCLQEIRSAVRSMRWLYQVASAL</sequence>
<protein>
    <submittedName>
        <fullName evidence="1">Uncharacterized protein</fullName>
    </submittedName>
</protein>
<organism evidence="1 2">
    <name type="scientific">Phytomonospora endophytica</name>
    <dbReference type="NCBI Taxonomy" id="714109"/>
    <lineage>
        <taxon>Bacteria</taxon>
        <taxon>Bacillati</taxon>
        <taxon>Actinomycetota</taxon>
        <taxon>Actinomycetes</taxon>
        <taxon>Micromonosporales</taxon>
        <taxon>Micromonosporaceae</taxon>
        <taxon>Phytomonospora</taxon>
    </lineage>
</organism>
<reference evidence="1 2" key="1">
    <citation type="submission" date="2020-08" db="EMBL/GenBank/DDBJ databases">
        <title>Genomic Encyclopedia of Type Strains, Phase IV (KMG-IV): sequencing the most valuable type-strain genomes for metagenomic binning, comparative biology and taxonomic classification.</title>
        <authorList>
            <person name="Goeker M."/>
        </authorList>
    </citation>
    <scope>NUCLEOTIDE SEQUENCE [LARGE SCALE GENOMIC DNA]</scope>
    <source>
        <strain evidence="1 2">YIM 65646</strain>
    </source>
</reference>
<dbReference type="Proteomes" id="UP000548476">
    <property type="component" value="Unassembled WGS sequence"/>
</dbReference>
<accession>A0A841FDK9</accession>
<dbReference type="EMBL" id="JACHGT010000004">
    <property type="protein sequence ID" value="MBB6034366.1"/>
    <property type="molecule type" value="Genomic_DNA"/>
</dbReference>
<gene>
    <name evidence="1" type="ORF">HNR73_002216</name>
</gene>
<dbReference type="RefSeq" id="WP_239122124.1">
    <property type="nucleotide sequence ID" value="NZ_BONT01000045.1"/>
</dbReference>
<comment type="caution">
    <text evidence="1">The sequence shown here is derived from an EMBL/GenBank/DDBJ whole genome shotgun (WGS) entry which is preliminary data.</text>
</comment>